<reference evidence="1 2" key="1">
    <citation type="submission" date="2019-09" db="EMBL/GenBank/DDBJ databases">
        <authorList>
            <person name="Ou C."/>
        </authorList>
    </citation>
    <scope>NUCLEOTIDE SEQUENCE [LARGE SCALE GENOMIC DNA]</scope>
    <source>
        <strain evidence="1">S2</strain>
        <tissue evidence="1">Leaf</tissue>
    </source>
</reference>
<dbReference type="AlphaFoldDB" id="A0A5N5H6A0"/>
<gene>
    <name evidence="1" type="ORF">D8674_038339</name>
</gene>
<evidence type="ECO:0000313" key="2">
    <source>
        <dbReference type="Proteomes" id="UP000327157"/>
    </source>
</evidence>
<name>A0A5N5H6A0_9ROSA</name>
<reference evidence="1 2" key="2">
    <citation type="submission" date="2019-11" db="EMBL/GenBank/DDBJ databases">
        <title>A de novo genome assembly of a pear dwarfing rootstock.</title>
        <authorList>
            <person name="Wang F."/>
            <person name="Wang J."/>
            <person name="Li S."/>
            <person name="Zhang Y."/>
            <person name="Fang M."/>
            <person name="Ma L."/>
            <person name="Zhao Y."/>
            <person name="Jiang S."/>
        </authorList>
    </citation>
    <scope>NUCLEOTIDE SEQUENCE [LARGE SCALE GENOMIC DNA]</scope>
    <source>
        <strain evidence="1">S2</strain>
        <tissue evidence="1">Leaf</tissue>
    </source>
</reference>
<protein>
    <submittedName>
        <fullName evidence="1">Zinc finger CCCH domain-containing protein 53</fullName>
    </submittedName>
</protein>
<dbReference type="EMBL" id="SMOL01000215">
    <property type="protein sequence ID" value="KAB2623475.1"/>
    <property type="molecule type" value="Genomic_DNA"/>
</dbReference>
<proteinExistence type="predicted"/>
<evidence type="ECO:0000313" key="1">
    <source>
        <dbReference type="EMBL" id="KAB2623475.1"/>
    </source>
</evidence>
<accession>A0A5N5H6A0</accession>
<sequence length="71" mass="7612">MAEVQKQPELEVRKKCLVVFRHLKLVRRPNNHLSTAVDDGVSKPAAVQEPAAGSVLAVASGEIQAGFPPKP</sequence>
<comment type="caution">
    <text evidence="1">The sequence shown here is derived from an EMBL/GenBank/DDBJ whole genome shotgun (WGS) entry which is preliminary data.</text>
</comment>
<dbReference type="Proteomes" id="UP000327157">
    <property type="component" value="Unassembled WGS sequence"/>
</dbReference>
<keyword evidence="2" id="KW-1185">Reference proteome</keyword>
<organism evidence="1 2">
    <name type="scientific">Pyrus ussuriensis x Pyrus communis</name>
    <dbReference type="NCBI Taxonomy" id="2448454"/>
    <lineage>
        <taxon>Eukaryota</taxon>
        <taxon>Viridiplantae</taxon>
        <taxon>Streptophyta</taxon>
        <taxon>Embryophyta</taxon>
        <taxon>Tracheophyta</taxon>
        <taxon>Spermatophyta</taxon>
        <taxon>Magnoliopsida</taxon>
        <taxon>eudicotyledons</taxon>
        <taxon>Gunneridae</taxon>
        <taxon>Pentapetalae</taxon>
        <taxon>rosids</taxon>
        <taxon>fabids</taxon>
        <taxon>Rosales</taxon>
        <taxon>Rosaceae</taxon>
        <taxon>Amygdaloideae</taxon>
        <taxon>Maleae</taxon>
        <taxon>Pyrus</taxon>
    </lineage>
</organism>